<gene>
    <name evidence="2" type="ORF">KC640_01435</name>
</gene>
<feature type="chain" id="PRO_5037463872" description="DUF4424 domain-containing protein" evidence="1">
    <location>
        <begin position="25"/>
        <end position="132"/>
    </location>
</feature>
<evidence type="ECO:0000256" key="1">
    <source>
        <dbReference type="SAM" id="SignalP"/>
    </source>
</evidence>
<evidence type="ECO:0008006" key="4">
    <source>
        <dbReference type="Google" id="ProtNLM"/>
    </source>
</evidence>
<feature type="signal peptide" evidence="1">
    <location>
        <begin position="1"/>
        <end position="24"/>
    </location>
</feature>
<comment type="caution">
    <text evidence="2">The sequence shown here is derived from an EMBL/GenBank/DDBJ whole genome shotgun (WGS) entry which is preliminary data.</text>
</comment>
<reference evidence="2" key="2">
    <citation type="journal article" date="2021" name="Microbiome">
        <title>Successional dynamics and alternative stable states in a saline activated sludge microbial community over 9 years.</title>
        <authorList>
            <person name="Wang Y."/>
            <person name="Ye J."/>
            <person name="Ju F."/>
            <person name="Liu L."/>
            <person name="Boyd J.A."/>
            <person name="Deng Y."/>
            <person name="Parks D.H."/>
            <person name="Jiang X."/>
            <person name="Yin X."/>
            <person name="Woodcroft B.J."/>
            <person name="Tyson G.W."/>
            <person name="Hugenholtz P."/>
            <person name="Polz M.F."/>
            <person name="Zhang T."/>
        </authorList>
    </citation>
    <scope>NUCLEOTIDE SEQUENCE</scope>
    <source>
        <strain evidence="2">HKST-UBA12</strain>
    </source>
</reference>
<evidence type="ECO:0000313" key="2">
    <source>
        <dbReference type="EMBL" id="MCA9379068.1"/>
    </source>
</evidence>
<dbReference type="Proteomes" id="UP000760819">
    <property type="component" value="Unassembled WGS sequence"/>
</dbReference>
<accession>A0A955KZG2</accession>
<dbReference type="EMBL" id="JAGQLI010000070">
    <property type="protein sequence ID" value="MCA9379068.1"/>
    <property type="molecule type" value="Genomic_DNA"/>
</dbReference>
<reference evidence="2" key="1">
    <citation type="submission" date="2020-04" db="EMBL/GenBank/DDBJ databases">
        <authorList>
            <person name="Zhang T."/>
        </authorList>
    </citation>
    <scope>NUCLEOTIDE SEQUENCE</scope>
    <source>
        <strain evidence="2">HKST-UBA12</strain>
    </source>
</reference>
<evidence type="ECO:0000313" key="3">
    <source>
        <dbReference type="Proteomes" id="UP000760819"/>
    </source>
</evidence>
<feature type="non-terminal residue" evidence="2">
    <location>
        <position position="132"/>
    </location>
</feature>
<organism evidence="2 3">
    <name type="scientific">Candidatus Dojkabacteria bacterium</name>
    <dbReference type="NCBI Taxonomy" id="2099670"/>
    <lineage>
        <taxon>Bacteria</taxon>
        <taxon>Candidatus Dojkabacteria</taxon>
    </lineage>
</organism>
<protein>
    <recommendedName>
        <fullName evidence="4">DUF4424 domain-containing protein</fullName>
    </recommendedName>
</protein>
<keyword evidence="1" id="KW-0732">Signal</keyword>
<proteinExistence type="predicted"/>
<name>A0A955KZG2_9BACT</name>
<dbReference type="AlphaFoldDB" id="A0A955KZG2"/>
<sequence length="132" mass="14518">MKKTILSAFFVLALLPLFAVQTLAATTVTGTPTANSTSIGKYEKFELTFDISRTFTNTTDSTSMQYYMLPYYYYDAADTQQITAFPVPGPVGANGITIDAHFTSPTGKQITVPAFYMQDYTRGSGYRINLSS</sequence>